<feature type="domain" description="N-acetyltransferase" evidence="1">
    <location>
        <begin position="9"/>
        <end position="193"/>
    </location>
</feature>
<keyword evidence="2" id="KW-0808">Transferase</keyword>
<evidence type="ECO:0000313" key="2">
    <source>
        <dbReference type="EMBL" id="KXB59950.1"/>
    </source>
</evidence>
<comment type="caution">
    <text evidence="2">The sequence shown here is derived from an EMBL/GenBank/DDBJ whole genome shotgun (WGS) entry which is preliminary data.</text>
</comment>
<dbReference type="EMBL" id="LSDD01000162">
    <property type="protein sequence ID" value="KXB59950.1"/>
    <property type="molecule type" value="Genomic_DNA"/>
</dbReference>
<evidence type="ECO:0000259" key="1">
    <source>
        <dbReference type="PROSITE" id="PS51186"/>
    </source>
</evidence>
<dbReference type="InterPro" id="IPR000182">
    <property type="entry name" value="GNAT_dom"/>
</dbReference>
<gene>
    <name evidence="2" type="ORF">HMPREF3180_02179</name>
</gene>
<dbReference type="SUPFAM" id="SSF55729">
    <property type="entry name" value="Acyl-CoA N-acyltransferases (Nat)"/>
    <property type="match status" value="1"/>
</dbReference>
<dbReference type="STRING" id="157687.HMPREF3180_02179"/>
<dbReference type="PROSITE" id="PS51186">
    <property type="entry name" value="GNAT"/>
    <property type="match status" value="1"/>
</dbReference>
<accession>A0A133ZX11</accession>
<dbReference type="Pfam" id="PF00583">
    <property type="entry name" value="Acetyltransf_1"/>
    <property type="match status" value="1"/>
</dbReference>
<dbReference type="GO" id="GO:0016747">
    <property type="term" value="F:acyltransferase activity, transferring groups other than amino-acyl groups"/>
    <property type="evidence" value="ECO:0007669"/>
    <property type="project" value="InterPro"/>
</dbReference>
<protein>
    <submittedName>
        <fullName evidence="2">Acetyltransferase, GNAT family</fullName>
    </submittedName>
</protein>
<dbReference type="PATRIC" id="fig|157687.3.peg.2181"/>
<dbReference type="Proteomes" id="UP000070483">
    <property type="component" value="Unassembled WGS sequence"/>
</dbReference>
<organism evidence="2 3">
    <name type="scientific">Leptotrichia wadei</name>
    <dbReference type="NCBI Taxonomy" id="157687"/>
    <lineage>
        <taxon>Bacteria</taxon>
        <taxon>Fusobacteriati</taxon>
        <taxon>Fusobacteriota</taxon>
        <taxon>Fusobacteriia</taxon>
        <taxon>Fusobacteriales</taxon>
        <taxon>Leptotrichiaceae</taxon>
        <taxon>Leptotrichia</taxon>
    </lineage>
</organism>
<dbReference type="Gene3D" id="3.40.630.30">
    <property type="match status" value="1"/>
</dbReference>
<dbReference type="AlphaFoldDB" id="A0A133ZX11"/>
<name>A0A133ZX11_9FUSO</name>
<dbReference type="CDD" id="cd04301">
    <property type="entry name" value="NAT_SF"/>
    <property type="match status" value="1"/>
</dbReference>
<proteinExistence type="predicted"/>
<keyword evidence="3" id="KW-1185">Reference proteome</keyword>
<sequence>MIEGGKKLMNFRKSTFDDIDIILEIIEKAKAELKKMGLDQWQKGYPNREVIESDVKKGISYVLEEIAENNEKPGEKVSGKIAGTIVLSPEKEEPYSKIEGKWITDDDYMVVHRLAVDSDVKNKGLATKILEFSEGVCIENKILSLKADTHENNEPMKRLLAKNGFSFCGLIYLDREPDLGAKRIAYEKIIKIPHKLL</sequence>
<reference evidence="3" key="1">
    <citation type="submission" date="2016-01" db="EMBL/GenBank/DDBJ databases">
        <authorList>
            <person name="Mitreva M."/>
            <person name="Pepin K.H."/>
            <person name="Mihindukulasuriya K.A."/>
            <person name="Fulton R."/>
            <person name="Fronick C."/>
            <person name="O'Laughlin M."/>
            <person name="Miner T."/>
            <person name="Herter B."/>
            <person name="Rosa B.A."/>
            <person name="Cordes M."/>
            <person name="Tomlinson C."/>
            <person name="Wollam A."/>
            <person name="Palsikar V.B."/>
            <person name="Mardis E.R."/>
            <person name="Wilson R.K."/>
        </authorList>
    </citation>
    <scope>NUCLEOTIDE SEQUENCE [LARGE SCALE GENOMIC DNA]</scope>
    <source>
        <strain evidence="3">KA00185</strain>
    </source>
</reference>
<evidence type="ECO:0000313" key="3">
    <source>
        <dbReference type="Proteomes" id="UP000070483"/>
    </source>
</evidence>
<dbReference type="InterPro" id="IPR016181">
    <property type="entry name" value="Acyl_CoA_acyltransferase"/>
</dbReference>